<feature type="transmembrane region" description="Helical" evidence="1">
    <location>
        <begin position="20"/>
        <end position="43"/>
    </location>
</feature>
<dbReference type="EMBL" id="CP017766">
    <property type="protein sequence ID" value="AUB56520.1"/>
    <property type="molecule type" value="Genomic_DNA"/>
</dbReference>
<evidence type="ECO:0000313" key="2">
    <source>
        <dbReference type="EMBL" id="AUB56520.1"/>
    </source>
</evidence>
<dbReference type="AlphaFoldDB" id="A0A2H4VEP7"/>
<proteinExistence type="predicted"/>
<evidence type="ECO:0000313" key="4">
    <source>
        <dbReference type="Proteomes" id="UP000232806"/>
    </source>
</evidence>
<reference evidence="3 5" key="2">
    <citation type="submission" date="2020-04" db="EMBL/GenBank/DDBJ databases">
        <title>Draft genome of Methanobacterium subterraneum isolated from animal feces.</title>
        <authorList>
            <person name="Ouboter H.T."/>
            <person name="Berger S."/>
            <person name="Gungor E."/>
            <person name="Jetten M.S.M."/>
            <person name="Welte C.U."/>
        </authorList>
    </citation>
    <scope>NUCLEOTIDE SEQUENCE [LARGE SCALE GENOMIC DNA]</scope>
    <source>
        <strain evidence="3">HO_2020</strain>
    </source>
</reference>
<evidence type="ECO:0000313" key="3">
    <source>
        <dbReference type="EMBL" id="NMO10283.1"/>
    </source>
</evidence>
<dbReference type="GeneID" id="35124367"/>
<evidence type="ECO:0000313" key="5">
    <source>
        <dbReference type="Proteomes" id="UP000591058"/>
    </source>
</evidence>
<dbReference type="RefSeq" id="WP_100906500.1">
    <property type="nucleotide sequence ID" value="NZ_CP017766.1"/>
</dbReference>
<gene>
    <name evidence="2" type="ORF">BK007_11180</name>
    <name evidence="3" type="ORF">HG719_10745</name>
</gene>
<accession>A0A2H4VEP7</accession>
<dbReference type="Proteomes" id="UP000232806">
    <property type="component" value="Chromosome"/>
</dbReference>
<keyword evidence="1" id="KW-0812">Transmembrane</keyword>
<keyword evidence="1" id="KW-1133">Transmembrane helix</keyword>
<keyword evidence="1" id="KW-0472">Membrane</keyword>
<sequence>MDTLKIIKGDSKGYALSLDLLLALIPITLMLGLVTANMGNIMYETQDTLYRSSNERVAADTANTLLKTSGDPYDWETNPSSLKVVGLAKYDYNNHLTSEYVLTPQKVGALNSLAIHNILGSQYGFLLTITGVPSGNTIVNMTSSGSTNVNFNNASDVVKVERLVLVSAFDIVAEFKNIRLTRSPATLTKYFPTNNAYLNMYDYYVYVDNSDSVSSGFVEVNDVGGNDQIVKSNDFPSTPPLVREIDPVTQKLKNGTNLQSNKVETQLRGSPGDTADVYVLQVPKGTPISLIDPYGPQRVRAMFYLYVWTK</sequence>
<dbReference type="Proteomes" id="UP000591058">
    <property type="component" value="Unassembled WGS sequence"/>
</dbReference>
<protein>
    <submittedName>
        <fullName evidence="2">Uncharacterized protein</fullName>
    </submittedName>
</protein>
<name>A0A2H4VEP7_9EURY</name>
<organism evidence="2 4">
    <name type="scientific">Methanobacterium subterraneum</name>
    <dbReference type="NCBI Taxonomy" id="59277"/>
    <lineage>
        <taxon>Archaea</taxon>
        <taxon>Methanobacteriati</taxon>
        <taxon>Methanobacteriota</taxon>
        <taxon>Methanomada group</taxon>
        <taxon>Methanobacteria</taxon>
        <taxon>Methanobacteriales</taxon>
        <taxon>Methanobacteriaceae</taxon>
        <taxon>Methanobacterium</taxon>
    </lineage>
</organism>
<reference evidence="2 4" key="1">
    <citation type="submission" date="2016-10" db="EMBL/GenBank/DDBJ databases">
        <title>Comparative genomics between deep and shallow subseafloor isolates.</title>
        <authorList>
            <person name="Ishii S."/>
            <person name="Miller J.R."/>
            <person name="Sutton G."/>
            <person name="Suzuki S."/>
            <person name="Methe B."/>
            <person name="Inagaki F."/>
            <person name="Imachi H."/>
        </authorList>
    </citation>
    <scope>NUCLEOTIDE SEQUENCE [LARGE SCALE GENOMIC DNA]</scope>
    <source>
        <strain evidence="2 4">MO-MB1</strain>
    </source>
</reference>
<dbReference type="OrthoDB" id="70833at2157"/>
<dbReference type="EMBL" id="JABBYL010000038">
    <property type="protein sequence ID" value="NMO10283.1"/>
    <property type="molecule type" value="Genomic_DNA"/>
</dbReference>
<evidence type="ECO:0000256" key="1">
    <source>
        <dbReference type="SAM" id="Phobius"/>
    </source>
</evidence>